<gene>
    <name evidence="1" type="ORF">EYW49_16830</name>
</gene>
<dbReference type="SUPFAM" id="SSF55961">
    <property type="entry name" value="Bet v1-like"/>
    <property type="match status" value="1"/>
</dbReference>
<protein>
    <submittedName>
        <fullName evidence="1">SRPBCC family protein</fullName>
    </submittedName>
</protein>
<name>A0A4Q9VIM9_9HYPH</name>
<accession>A0A4Q9VIM9</accession>
<dbReference type="EMBL" id="SJFN01000028">
    <property type="protein sequence ID" value="TBW35113.1"/>
    <property type="molecule type" value="Genomic_DNA"/>
</dbReference>
<keyword evidence="2" id="KW-1185">Reference proteome</keyword>
<evidence type="ECO:0000313" key="1">
    <source>
        <dbReference type="EMBL" id="TBW35113.1"/>
    </source>
</evidence>
<sequence>MTTPSPTHVDRRYDFVLARPIAAVFPLFTPRGEEAWVPGWDPEYLHPIDGTIGEGLVFRTGIGGECTLWACVAWHPEDHRVRYARVSPDSRFAFVEVACRALDAATTQVTVAYAITALNAAGEAVIAATTPEVFAATIDGWRQRIETAWAAETAGTAA</sequence>
<dbReference type="RefSeq" id="WP_131310792.1">
    <property type="nucleotide sequence ID" value="NZ_SJFN01000028.1"/>
</dbReference>
<dbReference type="OrthoDB" id="5458416at2"/>
<organism evidence="1 2">
    <name type="scientific">Siculibacillus lacustris</name>
    <dbReference type="NCBI Taxonomy" id="1549641"/>
    <lineage>
        <taxon>Bacteria</taxon>
        <taxon>Pseudomonadati</taxon>
        <taxon>Pseudomonadota</taxon>
        <taxon>Alphaproteobacteria</taxon>
        <taxon>Hyphomicrobiales</taxon>
        <taxon>Ancalomicrobiaceae</taxon>
        <taxon>Siculibacillus</taxon>
    </lineage>
</organism>
<evidence type="ECO:0000313" key="2">
    <source>
        <dbReference type="Proteomes" id="UP000292781"/>
    </source>
</evidence>
<dbReference type="AlphaFoldDB" id="A0A4Q9VIM9"/>
<comment type="caution">
    <text evidence="1">The sequence shown here is derived from an EMBL/GenBank/DDBJ whole genome shotgun (WGS) entry which is preliminary data.</text>
</comment>
<reference evidence="1 2" key="1">
    <citation type="submission" date="2019-02" db="EMBL/GenBank/DDBJ databases">
        <title>Siculibacillus lacustris gen. nov., sp. nov., a new rosette-forming bacterium isolated from a freshwater crater lake (Lake St. Ana, Romania).</title>
        <authorList>
            <person name="Felfoldi T."/>
            <person name="Marton Z."/>
            <person name="Szabo A."/>
            <person name="Mentes A."/>
            <person name="Boka K."/>
            <person name="Marialigeti K."/>
            <person name="Mathe I."/>
            <person name="Koncz M."/>
            <person name="Schumann P."/>
            <person name="Toth E."/>
        </authorList>
    </citation>
    <scope>NUCLEOTIDE SEQUENCE [LARGE SCALE GENOMIC DNA]</scope>
    <source>
        <strain evidence="1 2">SA-279</strain>
    </source>
</reference>
<dbReference type="Proteomes" id="UP000292781">
    <property type="component" value="Unassembled WGS sequence"/>
</dbReference>
<proteinExistence type="predicted"/>